<comment type="caution">
    <text evidence="1">The sequence shown here is derived from an EMBL/GenBank/DDBJ whole genome shotgun (WGS) entry which is preliminary data.</text>
</comment>
<dbReference type="Proteomes" id="UP000239874">
    <property type="component" value="Unassembled WGS sequence"/>
</dbReference>
<dbReference type="OrthoDB" id="9776021at2"/>
<dbReference type="Gene3D" id="3.90.1570.30">
    <property type="match status" value="1"/>
</dbReference>
<dbReference type="EMBL" id="PSZC01000041">
    <property type="protein sequence ID" value="PPJ31498.1"/>
    <property type="molecule type" value="Genomic_DNA"/>
</dbReference>
<sequence length="139" mass="15886">MLAQLIQAEWSRERIQDEYTINQGRIIASARRHRRADPLRADYVLEYEDDFPIAVVEAKRTSENEQTGIEQARRYAVLLDVPVAYATNGKVIYEIVVGGAIQTRIGFPTPEGLWERFYGQDPATSKLERAMLLAPFDQT</sequence>
<protein>
    <submittedName>
        <fullName evidence="1">Uncharacterized protein</fullName>
    </submittedName>
</protein>
<dbReference type="GO" id="GO:0009307">
    <property type="term" value="P:DNA restriction-modification system"/>
    <property type="evidence" value="ECO:0007669"/>
    <property type="project" value="UniProtKB-KW"/>
</dbReference>
<evidence type="ECO:0000313" key="1">
    <source>
        <dbReference type="EMBL" id="PPJ31498.1"/>
    </source>
</evidence>
<dbReference type="GO" id="GO:0003677">
    <property type="term" value="F:DNA binding"/>
    <property type="evidence" value="ECO:0007669"/>
    <property type="project" value="UniProtKB-KW"/>
</dbReference>
<dbReference type="AlphaFoldDB" id="A0A2S6ACN4"/>
<dbReference type="GO" id="GO:0005524">
    <property type="term" value="F:ATP binding"/>
    <property type="evidence" value="ECO:0007669"/>
    <property type="project" value="UniProtKB-KW"/>
</dbReference>
<organism evidence="1 2">
    <name type="scientific">Nocardia nova</name>
    <dbReference type="NCBI Taxonomy" id="37330"/>
    <lineage>
        <taxon>Bacteria</taxon>
        <taxon>Bacillati</taxon>
        <taxon>Actinomycetota</taxon>
        <taxon>Actinomycetes</taxon>
        <taxon>Mycobacteriales</taxon>
        <taxon>Nocardiaceae</taxon>
        <taxon>Nocardia</taxon>
    </lineage>
</organism>
<gene>
    <name evidence="1" type="ORF">C5E45_33350</name>
</gene>
<dbReference type="GO" id="GO:0009035">
    <property type="term" value="F:type I site-specific deoxyribonuclease activity"/>
    <property type="evidence" value="ECO:0007669"/>
    <property type="project" value="UniProtKB-EC"/>
</dbReference>
<name>A0A2S6ACN4_9NOCA</name>
<evidence type="ECO:0000313" key="2">
    <source>
        <dbReference type="Proteomes" id="UP000239874"/>
    </source>
</evidence>
<proteinExistence type="predicted"/>
<accession>A0A2S6ACN4</accession>
<reference evidence="1 2" key="1">
    <citation type="submission" date="2018-02" db="EMBL/GenBank/DDBJ databases">
        <title>8 Nocardia nova and 1 Nocardia cyriacigeorgica strain used for evolution to TMP-SMX.</title>
        <authorList>
            <person name="Mehta H."/>
            <person name="Weng J."/>
            <person name="Shamoo Y."/>
        </authorList>
    </citation>
    <scope>NUCLEOTIDE SEQUENCE [LARGE SCALE GENOMIC DNA]</scope>
    <source>
        <strain evidence="1 2">MDA3139</strain>
    </source>
</reference>